<evidence type="ECO:0008006" key="3">
    <source>
        <dbReference type="Google" id="ProtNLM"/>
    </source>
</evidence>
<comment type="caution">
    <text evidence="1">The sequence shown here is derived from an EMBL/GenBank/DDBJ whole genome shotgun (WGS) entry which is preliminary data.</text>
</comment>
<proteinExistence type="predicted"/>
<dbReference type="EMBL" id="JAUSUE010000020">
    <property type="protein sequence ID" value="MDQ0204743.1"/>
    <property type="molecule type" value="Genomic_DNA"/>
</dbReference>
<protein>
    <recommendedName>
        <fullName evidence="3">ATP synthase F0 subunit 8</fullName>
    </recommendedName>
</protein>
<organism evidence="1 2">
    <name type="scientific">Pectinatus haikarae</name>
    <dbReference type="NCBI Taxonomy" id="349096"/>
    <lineage>
        <taxon>Bacteria</taxon>
        <taxon>Bacillati</taxon>
        <taxon>Bacillota</taxon>
        <taxon>Negativicutes</taxon>
        <taxon>Selenomonadales</taxon>
        <taxon>Selenomonadaceae</taxon>
        <taxon>Pectinatus</taxon>
    </lineage>
</organism>
<keyword evidence="2" id="KW-1185">Reference proteome</keyword>
<sequence length="59" mass="6890">MNWAMEMKSKLIGIFAVVTVTVLFYSWLCLACIAKQNNVSQEDYARMSQEIVEQSWQKK</sequence>
<reference evidence="1 2" key="1">
    <citation type="submission" date="2023-07" db="EMBL/GenBank/DDBJ databases">
        <title>Genomic Encyclopedia of Type Strains, Phase IV (KMG-IV): sequencing the most valuable type-strain genomes for metagenomic binning, comparative biology and taxonomic classification.</title>
        <authorList>
            <person name="Goeker M."/>
        </authorList>
    </citation>
    <scope>NUCLEOTIDE SEQUENCE [LARGE SCALE GENOMIC DNA]</scope>
    <source>
        <strain evidence="1 2">DSM 16980</strain>
    </source>
</reference>
<dbReference type="Proteomes" id="UP001239167">
    <property type="component" value="Unassembled WGS sequence"/>
</dbReference>
<accession>A0ABT9YA88</accession>
<gene>
    <name evidence="1" type="ORF">J2S01_002475</name>
</gene>
<dbReference type="RefSeq" id="WP_307225067.1">
    <property type="nucleotide sequence ID" value="NZ_JAUSUE010000020.1"/>
</dbReference>
<evidence type="ECO:0000313" key="1">
    <source>
        <dbReference type="EMBL" id="MDQ0204743.1"/>
    </source>
</evidence>
<name>A0ABT9YA88_9FIRM</name>
<evidence type="ECO:0000313" key="2">
    <source>
        <dbReference type="Proteomes" id="UP001239167"/>
    </source>
</evidence>